<dbReference type="Pfam" id="PF00553">
    <property type="entry name" value="CBM_2"/>
    <property type="match status" value="1"/>
</dbReference>
<evidence type="ECO:0000313" key="11">
    <source>
        <dbReference type="EMBL" id="MBB0230235.1"/>
    </source>
</evidence>
<dbReference type="Gene3D" id="1.50.10.10">
    <property type="match status" value="1"/>
</dbReference>
<keyword evidence="12" id="KW-1185">Reference proteome</keyword>
<dbReference type="Pfam" id="PF02011">
    <property type="entry name" value="Glyco_hydro_48"/>
    <property type="match status" value="1"/>
</dbReference>
<organism evidence="11 12">
    <name type="scientific">Streptomyces calidiresistens</name>
    <dbReference type="NCBI Taxonomy" id="1485586"/>
    <lineage>
        <taxon>Bacteria</taxon>
        <taxon>Bacillati</taxon>
        <taxon>Actinomycetota</taxon>
        <taxon>Actinomycetes</taxon>
        <taxon>Kitasatosporales</taxon>
        <taxon>Streptomycetaceae</taxon>
        <taxon>Streptomyces</taxon>
    </lineage>
</organism>
<keyword evidence="1" id="KW-0732">Signal</keyword>
<evidence type="ECO:0000256" key="5">
    <source>
        <dbReference type="ARBA" id="ARBA00023295"/>
    </source>
</evidence>
<sequence>MRFRSTTDPTGGPPPGGPGRRRRPARRIAVAAIAAMAMPLTLTTALNGTAQANELNCDVVYTTNDWGSGFTANITINNLGSTAIDGWTLTYDYTGNQQLQQGWNAQWSQSGRTVTASNIDWNRVIPAGGSTGFGGNFSYSGTNEAPTSFRVNGVVCGDEVTAPSIVATPSTVAVAPGSTATFGLRLSNQPEGNVTVSVARSSGDTGVSVSSGTSLTFTPANWNTPQQVTVSAADSASGSAVVTASAPGLEPVNVTVTLLSGATGEYEERFLELHAMVTDPANGYFSEEGIPYHAVETLNVEAPDHGHETTSEAYSYLIWLQAMYGKITGDWGPFNEAWETMERYMIPGTADQPTNSFYNPSSPATYAAEHPEPSYYPSALESNVPVGRDPLAAELSSTYGTNEIYGMHWLQDVDNVYGFGNAPGAPCAGGPETEGPSFINTFQRGSQESVWETVPHPSCEDFSFGGPNGFLDLYVQDDGYAEQWRYTNAPDADARAVQAAFWAKRWAEEQGNGAAVAGTIAKAAQMGDYLRYALFDKYFKRVGNCTNAQTCPAGTGRDSAHYLLSWYYAWGGALDPSAGWAWRIGGSHSHFGYQNPMAAYALSTDPDLIPNSPSARQDWANSLQRQVELYRWLQSREGGIAGGVTNSWEGSYDTPPAGTATFYGMFYDEAPVYRDPPSNQWFGMQAWSMQRVAELYWETGDEMAGEVLDKWVDWVLDEIHIGENGDFSIPSTLSWSGQPDNWNPNNPGPNNGLSVTVTGHNQDVGVTGSLANALLFYAAATGDTAARDAAKGLLDALWEHRDDIGIAVPESRGDYSRFAEEVYVPPGWSGTMPNGDVVEPGSTFLSIRSFYEDDPDWPKVEAYLNGGPEPVFEYHRFWAQADIAMALGTYADLFGDE</sequence>
<keyword evidence="9" id="KW-1133">Transmembrane helix</keyword>
<dbReference type="InterPro" id="IPR008928">
    <property type="entry name" value="6-hairpin_glycosidase_sf"/>
</dbReference>
<evidence type="ECO:0000256" key="6">
    <source>
        <dbReference type="ARBA" id="ARBA00023326"/>
    </source>
</evidence>
<evidence type="ECO:0000313" key="12">
    <source>
        <dbReference type="Proteomes" id="UP000530234"/>
    </source>
</evidence>
<proteinExistence type="predicted"/>
<comment type="caution">
    <text evidence="11">The sequence shown here is derived from an EMBL/GenBank/DDBJ whole genome shotgun (WGS) entry which is preliminary data.</text>
</comment>
<evidence type="ECO:0000259" key="10">
    <source>
        <dbReference type="PROSITE" id="PS51173"/>
    </source>
</evidence>
<evidence type="ECO:0000256" key="1">
    <source>
        <dbReference type="ARBA" id="ARBA00022729"/>
    </source>
</evidence>
<dbReference type="InterPro" id="IPR027390">
    <property type="entry name" value="Endoglucanase_F_dom3"/>
</dbReference>
<accession>A0A7W3T3E7</accession>
<dbReference type="SMART" id="SM00637">
    <property type="entry name" value="CBD_II"/>
    <property type="match status" value="1"/>
</dbReference>
<feature type="domain" description="CBM2" evidence="10">
    <location>
        <begin position="50"/>
        <end position="159"/>
    </location>
</feature>
<dbReference type="PRINTS" id="PR00844">
    <property type="entry name" value="GLHYDRLASE48"/>
</dbReference>
<name>A0A7W3T3E7_9ACTN</name>
<feature type="transmembrane region" description="Helical" evidence="9">
    <location>
        <begin position="28"/>
        <end position="46"/>
    </location>
</feature>
<dbReference type="InterPro" id="IPR000556">
    <property type="entry name" value="Glyco_hydro_48F"/>
</dbReference>
<dbReference type="InterPro" id="IPR012291">
    <property type="entry name" value="CBM2_carb-bd_dom_sf"/>
</dbReference>
<dbReference type="Gene3D" id="4.10.870.10">
    <property type="entry name" value="Endo-1,4-beta-glucanase f. Domain 3"/>
    <property type="match status" value="1"/>
</dbReference>
<evidence type="ECO:0000256" key="9">
    <source>
        <dbReference type="SAM" id="Phobius"/>
    </source>
</evidence>
<keyword evidence="4" id="KW-0119">Carbohydrate metabolism</keyword>
<evidence type="ECO:0000256" key="2">
    <source>
        <dbReference type="ARBA" id="ARBA00022801"/>
    </source>
</evidence>
<keyword evidence="9" id="KW-0812">Transmembrane</keyword>
<dbReference type="GO" id="GO:0008810">
    <property type="term" value="F:cellulase activity"/>
    <property type="evidence" value="ECO:0007669"/>
    <property type="project" value="InterPro"/>
</dbReference>
<protein>
    <submittedName>
        <fullName evidence="11">Endoglucanase</fullName>
    </submittedName>
</protein>
<dbReference type="Proteomes" id="UP000530234">
    <property type="component" value="Unassembled WGS sequence"/>
</dbReference>
<keyword evidence="3" id="KW-0136">Cellulose degradation</keyword>
<evidence type="ECO:0000256" key="4">
    <source>
        <dbReference type="ARBA" id="ARBA00023277"/>
    </source>
</evidence>
<evidence type="ECO:0000256" key="3">
    <source>
        <dbReference type="ARBA" id="ARBA00023001"/>
    </source>
</evidence>
<dbReference type="InterPro" id="IPR008965">
    <property type="entry name" value="CBM2/CBM3_carb-bd_dom_sf"/>
</dbReference>
<dbReference type="InterPro" id="IPR001919">
    <property type="entry name" value="CBD2"/>
</dbReference>
<keyword evidence="9" id="KW-0472">Membrane</keyword>
<dbReference type="InterPro" id="IPR023309">
    <property type="entry name" value="Endo-1-4-beta-glucanase_dom2"/>
</dbReference>
<feature type="active site" description="Nucleophile" evidence="7">
    <location>
        <position position="491"/>
    </location>
</feature>
<dbReference type="EMBL" id="VKHS01000245">
    <property type="protein sequence ID" value="MBB0230235.1"/>
    <property type="molecule type" value="Genomic_DNA"/>
</dbReference>
<feature type="region of interest" description="Disordered" evidence="8">
    <location>
        <begin position="1"/>
        <end position="23"/>
    </location>
</feature>
<dbReference type="Gene3D" id="2.170.160.10">
    <property type="entry name" value="Endo-1,4-beta-glucanase f. Domain 2"/>
    <property type="match status" value="1"/>
</dbReference>
<dbReference type="SUPFAM" id="SSF49384">
    <property type="entry name" value="Carbohydrate-binding domain"/>
    <property type="match status" value="1"/>
</dbReference>
<dbReference type="SUPFAM" id="SSF48208">
    <property type="entry name" value="Six-hairpin glycosidases"/>
    <property type="match status" value="1"/>
</dbReference>
<evidence type="ECO:0000256" key="8">
    <source>
        <dbReference type="SAM" id="MobiDB-lite"/>
    </source>
</evidence>
<dbReference type="RefSeq" id="WP_182663494.1">
    <property type="nucleotide sequence ID" value="NZ_VKHS01000245.1"/>
</dbReference>
<keyword evidence="2" id="KW-0378">Hydrolase</keyword>
<keyword evidence="6" id="KW-0624">Polysaccharide degradation</keyword>
<evidence type="ECO:0000256" key="7">
    <source>
        <dbReference type="PIRSR" id="PIRSR600556-1"/>
    </source>
</evidence>
<dbReference type="PROSITE" id="PS51173">
    <property type="entry name" value="CBM2"/>
    <property type="match status" value="1"/>
</dbReference>
<feature type="active site" description="Proton donor" evidence="7">
    <location>
        <position position="312"/>
    </location>
</feature>
<dbReference type="GO" id="GO:0030245">
    <property type="term" value="P:cellulose catabolic process"/>
    <property type="evidence" value="ECO:0007669"/>
    <property type="project" value="UniProtKB-KW"/>
</dbReference>
<dbReference type="Gene3D" id="2.60.40.290">
    <property type="match status" value="1"/>
</dbReference>
<keyword evidence="5" id="KW-0326">Glycosidase</keyword>
<dbReference type="InterPro" id="IPR012341">
    <property type="entry name" value="6hp_glycosidase-like_sf"/>
</dbReference>
<gene>
    <name evidence="11" type="ORF">FOE67_12130</name>
</gene>
<dbReference type="GO" id="GO:0030247">
    <property type="term" value="F:polysaccharide binding"/>
    <property type="evidence" value="ECO:0007669"/>
    <property type="project" value="UniProtKB-UniRule"/>
</dbReference>
<dbReference type="AlphaFoldDB" id="A0A7W3T3E7"/>
<reference evidence="12" key="1">
    <citation type="submission" date="2019-10" db="EMBL/GenBank/DDBJ databases">
        <title>Streptomyces sp. nov., a novel actinobacterium isolated from alkaline environment.</title>
        <authorList>
            <person name="Golinska P."/>
        </authorList>
    </citation>
    <scope>NUCLEOTIDE SEQUENCE [LARGE SCALE GENOMIC DNA]</scope>
    <source>
        <strain evidence="12">DSM 42108</strain>
    </source>
</reference>